<dbReference type="SUPFAM" id="SSF51905">
    <property type="entry name" value="FAD/NAD(P)-binding domain"/>
    <property type="match status" value="2"/>
</dbReference>
<dbReference type="Pfam" id="PF00743">
    <property type="entry name" value="FMO-like"/>
    <property type="match status" value="1"/>
</dbReference>
<keyword evidence="9" id="KW-1185">Reference proteome</keyword>
<proteinExistence type="inferred from homology"/>
<comment type="cofactor">
    <cofactor evidence="1">
        <name>FAD</name>
        <dbReference type="ChEBI" id="CHEBI:57692"/>
    </cofactor>
</comment>
<dbReference type="GO" id="GO:0050660">
    <property type="term" value="F:flavin adenine dinucleotide binding"/>
    <property type="evidence" value="ECO:0007669"/>
    <property type="project" value="InterPro"/>
</dbReference>
<dbReference type="GO" id="GO:0050661">
    <property type="term" value="F:NADP binding"/>
    <property type="evidence" value="ECO:0007669"/>
    <property type="project" value="InterPro"/>
</dbReference>
<evidence type="ECO:0000313" key="9">
    <source>
        <dbReference type="Proteomes" id="UP001055115"/>
    </source>
</evidence>
<comment type="caution">
    <text evidence="8">The sequence shown here is derived from an EMBL/GenBank/DDBJ whole genome shotgun (WGS) entry which is preliminary data.</text>
</comment>
<evidence type="ECO:0000256" key="2">
    <source>
        <dbReference type="ARBA" id="ARBA00010139"/>
    </source>
</evidence>
<evidence type="ECO:0000313" key="8">
    <source>
        <dbReference type="EMBL" id="GKT49535.1"/>
    </source>
</evidence>
<name>A0AA37PC41_9PEZI</name>
<dbReference type="GO" id="GO:0004499">
    <property type="term" value="F:N,N-dimethylaniline monooxygenase activity"/>
    <property type="evidence" value="ECO:0007669"/>
    <property type="project" value="InterPro"/>
</dbReference>
<keyword evidence="4" id="KW-0274">FAD</keyword>
<protein>
    <submittedName>
        <fullName evidence="8">Baeyer-Villiger monooxygenase</fullName>
    </submittedName>
</protein>
<dbReference type="GeneID" id="73330518"/>
<reference evidence="8 9" key="1">
    <citation type="submission" date="2022-03" db="EMBL/GenBank/DDBJ databases">
        <title>Genome data of Colletotrichum spp.</title>
        <authorList>
            <person name="Utami Y.D."/>
            <person name="Hiruma K."/>
        </authorList>
    </citation>
    <scope>NUCLEOTIDE SEQUENCE [LARGE SCALE GENOMIC DNA]</scope>
    <source>
        <strain evidence="8 9">MAFF 239500</strain>
    </source>
</reference>
<dbReference type="InterPro" id="IPR020946">
    <property type="entry name" value="Flavin_mOase-like"/>
</dbReference>
<comment type="similarity">
    <text evidence="2">Belongs to the FAD-binding monooxygenase family.</text>
</comment>
<dbReference type="Gene3D" id="3.50.50.60">
    <property type="entry name" value="FAD/NAD(P)-binding domain"/>
    <property type="match status" value="2"/>
</dbReference>
<dbReference type="PANTHER" id="PTHR43098">
    <property type="entry name" value="L-ORNITHINE N(5)-MONOOXYGENASE-RELATED"/>
    <property type="match status" value="1"/>
</dbReference>
<evidence type="ECO:0000256" key="5">
    <source>
        <dbReference type="ARBA" id="ARBA00022857"/>
    </source>
</evidence>
<organism evidence="8 9">
    <name type="scientific">Colletotrichum spaethianum</name>
    <dbReference type="NCBI Taxonomy" id="700344"/>
    <lineage>
        <taxon>Eukaryota</taxon>
        <taxon>Fungi</taxon>
        <taxon>Dikarya</taxon>
        <taxon>Ascomycota</taxon>
        <taxon>Pezizomycotina</taxon>
        <taxon>Sordariomycetes</taxon>
        <taxon>Hypocreomycetidae</taxon>
        <taxon>Glomerellales</taxon>
        <taxon>Glomerellaceae</taxon>
        <taxon>Colletotrichum</taxon>
        <taxon>Colletotrichum spaethianum species complex</taxon>
    </lineage>
</organism>
<accession>A0AA37PC41</accession>
<evidence type="ECO:0000256" key="1">
    <source>
        <dbReference type="ARBA" id="ARBA00001974"/>
    </source>
</evidence>
<evidence type="ECO:0000256" key="3">
    <source>
        <dbReference type="ARBA" id="ARBA00022630"/>
    </source>
</evidence>
<dbReference type="AlphaFoldDB" id="A0AA37PC41"/>
<evidence type="ECO:0000256" key="4">
    <source>
        <dbReference type="ARBA" id="ARBA00022827"/>
    </source>
</evidence>
<dbReference type="RefSeq" id="XP_049131885.1">
    <property type="nucleotide sequence ID" value="XM_049275928.1"/>
</dbReference>
<keyword evidence="7 8" id="KW-0503">Monooxygenase</keyword>
<gene>
    <name evidence="8" type="ORF">ColSpa_09716</name>
</gene>
<dbReference type="Proteomes" id="UP001055115">
    <property type="component" value="Unassembled WGS sequence"/>
</dbReference>
<dbReference type="EMBL" id="BQXU01000030">
    <property type="protein sequence ID" value="GKT49535.1"/>
    <property type="molecule type" value="Genomic_DNA"/>
</dbReference>
<keyword evidence="5" id="KW-0521">NADP</keyword>
<dbReference type="PANTHER" id="PTHR43098:SF3">
    <property type="entry name" value="L-ORNITHINE N(5)-MONOOXYGENASE-RELATED"/>
    <property type="match status" value="1"/>
</dbReference>
<evidence type="ECO:0000256" key="6">
    <source>
        <dbReference type="ARBA" id="ARBA00023002"/>
    </source>
</evidence>
<evidence type="ECO:0000256" key="7">
    <source>
        <dbReference type="ARBA" id="ARBA00023033"/>
    </source>
</evidence>
<keyword evidence="6" id="KW-0560">Oxidoreductase</keyword>
<keyword evidence="3" id="KW-0285">Flavoprotein</keyword>
<sequence>MATPTQQKKFATDLTDYASRRQTTGPYADNLDIDVLIVGGGFGKTTLQVITHLVHTNVTIGGVFMLKTLREMGLRAVVYEAGTSLGGTWRWNRYPGARVDSEVPEYEFSWPEVFKDWTWSTNYPNFQELRAYFDHVDRVLNISKDCSFETVVVGARFQPAEGKWHVKTADGRLAKSRYFVVAAGFASKRYIPNWPGIEKFRGIVHHSSFWPEEDVDVRGKRCAVIGTGASGVQISQEWGQAVGERGELKVFQRTPNLAVPMGKRPLTQQEQNIGKVWYPRLFQLREKCFGGFFYGMVERNTFDDSPEEREAFYRALWDHGGFRYWLGNYKDMLFDADANREAYDFWSRNVRTRIGDAKKRDILAPTVDKMPHFFGVKRPCLEQNYYEQFNKANVDVVDISKNGISSFTETGIKLEDGTHYEFDVVAIATGFVRNLIFFVSANFDITTGGMTNMGLKSIYNTNLQDEWKAAANTYLGTTVSGYPNMFHMYGPHGPTLLSNGPSTVEVQGRWIADCIRKMEREHIKYINPTAEATKAWKQRINALSDASLFPTTRSTYMGGSMPGKAFEQVNFAGGIPQYAKEIREKLDGWAGFDIVKDNRDRSRI</sequence>
<dbReference type="InterPro" id="IPR050775">
    <property type="entry name" value="FAD-binding_Monooxygenases"/>
</dbReference>
<dbReference type="InterPro" id="IPR036188">
    <property type="entry name" value="FAD/NAD-bd_sf"/>
</dbReference>